<name>A0A8T0I9G0_CERPU</name>
<organism evidence="2 3">
    <name type="scientific">Ceratodon purpureus</name>
    <name type="common">Fire moss</name>
    <name type="synonym">Dicranum purpureum</name>
    <dbReference type="NCBI Taxonomy" id="3225"/>
    <lineage>
        <taxon>Eukaryota</taxon>
        <taxon>Viridiplantae</taxon>
        <taxon>Streptophyta</taxon>
        <taxon>Embryophyta</taxon>
        <taxon>Bryophyta</taxon>
        <taxon>Bryophytina</taxon>
        <taxon>Bryopsida</taxon>
        <taxon>Dicranidae</taxon>
        <taxon>Pseudoditrichales</taxon>
        <taxon>Ditrichaceae</taxon>
        <taxon>Ceratodon</taxon>
    </lineage>
</organism>
<proteinExistence type="predicted"/>
<protein>
    <submittedName>
        <fullName evidence="2">Uncharacterized protein</fullName>
    </submittedName>
</protein>
<accession>A0A8T0I9G0</accession>
<feature type="region of interest" description="Disordered" evidence="1">
    <location>
        <begin position="1"/>
        <end position="90"/>
    </location>
</feature>
<evidence type="ECO:0000256" key="1">
    <source>
        <dbReference type="SAM" id="MobiDB-lite"/>
    </source>
</evidence>
<gene>
    <name evidence="2" type="ORF">KC19_4G073700</name>
</gene>
<sequence>MKPPNNRPLHNLKPTPSTLQSTHPHHQNQEPKPPPRSNTPNSPSHNHHPHIPASRIHPPLSHPQSSPNLTINSSSPKTHSKPTKKHIFFNMHQKYNPHLCLPESDLNRTEKFAPIST</sequence>
<keyword evidence="3" id="KW-1185">Reference proteome</keyword>
<reference evidence="2" key="1">
    <citation type="submission" date="2020-06" db="EMBL/GenBank/DDBJ databases">
        <title>WGS assembly of Ceratodon purpureus strain R40.</title>
        <authorList>
            <person name="Carey S.B."/>
            <person name="Jenkins J."/>
            <person name="Shu S."/>
            <person name="Lovell J.T."/>
            <person name="Sreedasyam A."/>
            <person name="Maumus F."/>
            <person name="Tiley G.P."/>
            <person name="Fernandez-Pozo N."/>
            <person name="Barry K."/>
            <person name="Chen C."/>
            <person name="Wang M."/>
            <person name="Lipzen A."/>
            <person name="Daum C."/>
            <person name="Saski C.A."/>
            <person name="Payton A.C."/>
            <person name="Mcbreen J.C."/>
            <person name="Conrad R.E."/>
            <person name="Kollar L.M."/>
            <person name="Olsson S."/>
            <person name="Huttunen S."/>
            <person name="Landis J.B."/>
            <person name="Wickett N.J."/>
            <person name="Johnson M.G."/>
            <person name="Rensing S.A."/>
            <person name="Grimwood J."/>
            <person name="Schmutz J."/>
            <person name="Mcdaniel S.F."/>
        </authorList>
    </citation>
    <scope>NUCLEOTIDE SEQUENCE</scope>
    <source>
        <strain evidence="2">R40</strain>
    </source>
</reference>
<evidence type="ECO:0000313" key="3">
    <source>
        <dbReference type="Proteomes" id="UP000822688"/>
    </source>
</evidence>
<feature type="compositionally biased region" description="Polar residues" evidence="1">
    <location>
        <begin position="62"/>
        <end position="72"/>
    </location>
</feature>
<feature type="compositionally biased region" description="Basic residues" evidence="1">
    <location>
        <begin position="78"/>
        <end position="87"/>
    </location>
</feature>
<feature type="non-terminal residue" evidence="2">
    <location>
        <position position="117"/>
    </location>
</feature>
<dbReference type="EMBL" id="CM026424">
    <property type="protein sequence ID" value="KAG0579108.1"/>
    <property type="molecule type" value="Genomic_DNA"/>
</dbReference>
<comment type="caution">
    <text evidence="2">The sequence shown here is derived from an EMBL/GenBank/DDBJ whole genome shotgun (WGS) entry which is preliminary data.</text>
</comment>
<dbReference type="Proteomes" id="UP000822688">
    <property type="component" value="Chromosome 4"/>
</dbReference>
<evidence type="ECO:0000313" key="2">
    <source>
        <dbReference type="EMBL" id="KAG0579108.1"/>
    </source>
</evidence>
<dbReference type="AlphaFoldDB" id="A0A8T0I9G0"/>
<feature type="region of interest" description="Disordered" evidence="1">
    <location>
        <begin position="98"/>
        <end position="117"/>
    </location>
</feature>